<feature type="region of interest" description="Disordered" evidence="1">
    <location>
        <begin position="253"/>
        <end position="280"/>
    </location>
</feature>
<dbReference type="OrthoDB" id="3269417at2759"/>
<proteinExistence type="predicted"/>
<dbReference type="HOGENOM" id="CLU_002498_4_0_1"/>
<protein>
    <submittedName>
        <fullName evidence="2">Unplaced genomic scaffold scaffold_603, whole genome shotgun sequence</fullName>
    </submittedName>
</protein>
<gene>
    <name evidence="2" type="ORF">PISMIDRAFT_41893</name>
</gene>
<reference evidence="2 3" key="1">
    <citation type="submission" date="2014-04" db="EMBL/GenBank/DDBJ databases">
        <authorList>
            <consortium name="DOE Joint Genome Institute"/>
            <person name="Kuo A."/>
            <person name="Kohler A."/>
            <person name="Costa M.D."/>
            <person name="Nagy L.G."/>
            <person name="Floudas D."/>
            <person name="Copeland A."/>
            <person name="Barry K.W."/>
            <person name="Cichocki N."/>
            <person name="Veneault-Fourrey C."/>
            <person name="LaButti K."/>
            <person name="Lindquist E.A."/>
            <person name="Lipzen A."/>
            <person name="Lundell T."/>
            <person name="Morin E."/>
            <person name="Murat C."/>
            <person name="Sun H."/>
            <person name="Tunlid A."/>
            <person name="Henrissat B."/>
            <person name="Grigoriev I.V."/>
            <person name="Hibbett D.S."/>
            <person name="Martin F."/>
            <person name="Nordberg H.P."/>
            <person name="Cantor M.N."/>
            <person name="Hua S.X."/>
        </authorList>
    </citation>
    <scope>NUCLEOTIDE SEQUENCE [LARGE SCALE GENOMIC DNA]</scope>
    <source>
        <strain evidence="2 3">441</strain>
    </source>
</reference>
<evidence type="ECO:0000256" key="1">
    <source>
        <dbReference type="SAM" id="MobiDB-lite"/>
    </source>
</evidence>
<keyword evidence="3" id="KW-1185">Reference proteome</keyword>
<dbReference type="STRING" id="765257.A0A0C9YTD4"/>
<evidence type="ECO:0000313" key="3">
    <source>
        <dbReference type="Proteomes" id="UP000054018"/>
    </source>
</evidence>
<sequence length="416" mass="47664">TTEPDETYRVLLATIRDKGECPCPRCLIPKGNFYRVGLLSDLAARATKMREYFRNRIIAARTAIYKLGAPIKGAAPEVHLKGLSLVPTLNSFAETLGPLGWDIFTMFTVDLLHEFELGVFKSVFKHLLRLLHAINPDAINILNARFREICSFGKGSIRRFPPDVSDIHHRVAWHFQNVLQCAIPVFEGLLPPEHDNVVRTLLFRLAQWHALAKLRLHTEDTLESLKYATRLLGQQLRKFQAFTCASFQTTELPSETAARNRRREAKFESQKGESTSTSHPGACQLKTFNLSTYKIHALGDYVDTIRMFGTTDSYSTQMLAHRQLKKFYHSTNKHDPMSQLTKQERRFTRARRELDTQMTVTEFEEREESVPLTKHYHLSHSFHNAVSLPAFLNDHSGDPAIKDFIPNLKDHLLARL</sequence>
<dbReference type="AlphaFoldDB" id="A0A0C9YTD4"/>
<reference evidence="3" key="2">
    <citation type="submission" date="2015-01" db="EMBL/GenBank/DDBJ databases">
        <title>Evolutionary Origins and Diversification of the Mycorrhizal Mutualists.</title>
        <authorList>
            <consortium name="DOE Joint Genome Institute"/>
            <consortium name="Mycorrhizal Genomics Consortium"/>
            <person name="Kohler A."/>
            <person name="Kuo A."/>
            <person name="Nagy L.G."/>
            <person name="Floudas D."/>
            <person name="Copeland A."/>
            <person name="Barry K.W."/>
            <person name="Cichocki N."/>
            <person name="Veneault-Fourrey C."/>
            <person name="LaButti K."/>
            <person name="Lindquist E.A."/>
            <person name="Lipzen A."/>
            <person name="Lundell T."/>
            <person name="Morin E."/>
            <person name="Murat C."/>
            <person name="Riley R."/>
            <person name="Ohm R."/>
            <person name="Sun H."/>
            <person name="Tunlid A."/>
            <person name="Henrissat B."/>
            <person name="Grigoriev I.V."/>
            <person name="Hibbett D.S."/>
            <person name="Martin F."/>
        </authorList>
    </citation>
    <scope>NUCLEOTIDE SEQUENCE [LARGE SCALE GENOMIC DNA]</scope>
    <source>
        <strain evidence="3">441</strain>
    </source>
</reference>
<feature type="non-terminal residue" evidence="2">
    <location>
        <position position="1"/>
    </location>
</feature>
<dbReference type="Proteomes" id="UP000054018">
    <property type="component" value="Unassembled WGS sequence"/>
</dbReference>
<feature type="non-terminal residue" evidence="2">
    <location>
        <position position="416"/>
    </location>
</feature>
<dbReference type="EMBL" id="KN834287">
    <property type="protein sequence ID" value="KIK11158.1"/>
    <property type="molecule type" value="Genomic_DNA"/>
</dbReference>
<evidence type="ECO:0000313" key="2">
    <source>
        <dbReference type="EMBL" id="KIK11158.1"/>
    </source>
</evidence>
<accession>A0A0C9YTD4</accession>
<name>A0A0C9YTD4_9AGAM</name>
<organism evidence="2 3">
    <name type="scientific">Pisolithus microcarpus 441</name>
    <dbReference type="NCBI Taxonomy" id="765257"/>
    <lineage>
        <taxon>Eukaryota</taxon>
        <taxon>Fungi</taxon>
        <taxon>Dikarya</taxon>
        <taxon>Basidiomycota</taxon>
        <taxon>Agaricomycotina</taxon>
        <taxon>Agaricomycetes</taxon>
        <taxon>Agaricomycetidae</taxon>
        <taxon>Boletales</taxon>
        <taxon>Sclerodermatineae</taxon>
        <taxon>Pisolithaceae</taxon>
        <taxon>Pisolithus</taxon>
    </lineage>
</organism>